<dbReference type="AlphaFoldDB" id="A0A0P5PYF1"/>
<keyword evidence="5" id="KW-1185">Reference proteome</keyword>
<dbReference type="PANTHER" id="PTHR16184">
    <property type="entry name" value="ELONGATOR COMPLEX PROTEIN 6"/>
    <property type="match status" value="1"/>
</dbReference>
<dbReference type="OrthoDB" id="9995306at2759"/>
<evidence type="ECO:0000256" key="3">
    <source>
        <dbReference type="ARBA" id="ARBA00020263"/>
    </source>
</evidence>
<dbReference type="SUPFAM" id="SSF52540">
    <property type="entry name" value="P-loop containing nucleoside triphosphate hydrolases"/>
    <property type="match status" value="1"/>
</dbReference>
<dbReference type="STRING" id="35525.A0A0P5PYF1"/>
<proteinExistence type="inferred from homology"/>
<evidence type="ECO:0000256" key="2">
    <source>
        <dbReference type="ARBA" id="ARBA00008837"/>
    </source>
</evidence>
<dbReference type="Proteomes" id="UP000076858">
    <property type="component" value="Unassembled WGS sequence"/>
</dbReference>
<evidence type="ECO:0000313" key="4">
    <source>
        <dbReference type="EMBL" id="KZS09907.1"/>
    </source>
</evidence>
<evidence type="ECO:0000313" key="5">
    <source>
        <dbReference type="Proteomes" id="UP000076858"/>
    </source>
</evidence>
<organism evidence="4 5">
    <name type="scientific">Daphnia magna</name>
    <dbReference type="NCBI Taxonomy" id="35525"/>
    <lineage>
        <taxon>Eukaryota</taxon>
        <taxon>Metazoa</taxon>
        <taxon>Ecdysozoa</taxon>
        <taxon>Arthropoda</taxon>
        <taxon>Crustacea</taxon>
        <taxon>Branchiopoda</taxon>
        <taxon>Diplostraca</taxon>
        <taxon>Cladocera</taxon>
        <taxon>Anomopoda</taxon>
        <taxon>Daphniidae</taxon>
        <taxon>Daphnia</taxon>
    </lineage>
</organism>
<dbReference type="UniPathway" id="UPA00988"/>
<dbReference type="EMBL" id="LRGB01001937">
    <property type="protein sequence ID" value="KZS09907.1"/>
    <property type="molecule type" value="Genomic_DNA"/>
</dbReference>
<evidence type="ECO:0000256" key="1">
    <source>
        <dbReference type="ARBA" id="ARBA00005043"/>
    </source>
</evidence>
<name>A0A0P5PYF1_9CRUS</name>
<dbReference type="Gene3D" id="3.40.50.300">
    <property type="entry name" value="P-loop containing nucleotide triphosphate hydrolases"/>
    <property type="match status" value="1"/>
</dbReference>
<sequence>MADTVMKALMLDKIQIDGKSVLIVQHSDGSPFVHSLLTHSARQGRRICLVSFSQSIGYYHNVGTRLGWNLNNLLSKNQAVFIGGLHTLKNSFQSQCPSNPFNFLFNPASCPLQALFLAIESVILGWIEQPFSVVIDELDCLLNLGIEPKEVIKFFQQCHSLIQTYSNGSLVVSIGVTPLDKEITQCSMLLSHWSDLILTERGLQTGKSRELTGTLTVKWNVSPFSEQHFHFKCFDRGVKMFAPGTAVL</sequence>
<protein>
    <recommendedName>
        <fullName evidence="3">Elongator complex protein 6</fullName>
    </recommendedName>
</protein>
<dbReference type="InterPro" id="IPR027417">
    <property type="entry name" value="P-loop_NTPase"/>
</dbReference>
<accession>A0A0P5PYF1</accession>
<dbReference type="CDD" id="cd19495">
    <property type="entry name" value="Elp6"/>
    <property type="match status" value="1"/>
</dbReference>
<dbReference type="GO" id="GO:0002098">
    <property type="term" value="P:tRNA wobble uridine modification"/>
    <property type="evidence" value="ECO:0007669"/>
    <property type="project" value="InterPro"/>
</dbReference>
<dbReference type="Pfam" id="PF09807">
    <property type="entry name" value="ELP6"/>
    <property type="match status" value="1"/>
</dbReference>
<reference evidence="4 5" key="1">
    <citation type="submission" date="2016-03" db="EMBL/GenBank/DDBJ databases">
        <title>EvidentialGene: Evidence-directed Construction of Genes on Genomes.</title>
        <authorList>
            <person name="Gilbert D.G."/>
            <person name="Choi J.-H."/>
            <person name="Mockaitis K."/>
            <person name="Colbourne J."/>
            <person name="Pfrender M."/>
        </authorList>
    </citation>
    <scope>NUCLEOTIDE SEQUENCE [LARGE SCALE GENOMIC DNA]</scope>
    <source>
        <strain evidence="4 5">Xinb3</strain>
        <tissue evidence="4">Complete organism</tissue>
    </source>
</reference>
<comment type="caution">
    <text evidence="4">The sequence shown here is derived from an EMBL/GenBank/DDBJ whole genome shotgun (WGS) entry which is preliminary data.</text>
</comment>
<dbReference type="GO" id="GO:0033588">
    <property type="term" value="C:elongator holoenzyme complex"/>
    <property type="evidence" value="ECO:0007669"/>
    <property type="project" value="InterPro"/>
</dbReference>
<comment type="pathway">
    <text evidence="1">tRNA modification; 5-methoxycarbonylmethyl-2-thiouridine-tRNA biosynthesis.</text>
</comment>
<dbReference type="InterPro" id="IPR018627">
    <property type="entry name" value="ELP6"/>
</dbReference>
<dbReference type="PANTHER" id="PTHR16184:SF6">
    <property type="entry name" value="ELONGATOR COMPLEX PROTEIN 6"/>
    <property type="match status" value="1"/>
</dbReference>
<gene>
    <name evidence="4" type="ORF">APZ42_025716</name>
</gene>
<comment type="similarity">
    <text evidence="2">Belongs to the ELP6 family.</text>
</comment>